<reference evidence="1" key="1">
    <citation type="journal article" date="2014" name="Int. J. Syst. Evol. Microbiol.">
        <title>Complete genome sequence of Corynebacterium casei LMG S-19264T (=DSM 44701T), isolated from a smear-ripened cheese.</title>
        <authorList>
            <consortium name="US DOE Joint Genome Institute (JGI-PGF)"/>
            <person name="Walter F."/>
            <person name="Albersmeier A."/>
            <person name="Kalinowski J."/>
            <person name="Ruckert C."/>
        </authorList>
    </citation>
    <scope>NUCLEOTIDE SEQUENCE</scope>
    <source>
        <strain evidence="1">VKM B-2789</strain>
    </source>
</reference>
<gene>
    <name evidence="1" type="ORF">GCM10017653_22480</name>
</gene>
<evidence type="ECO:0008006" key="3">
    <source>
        <dbReference type="Google" id="ProtNLM"/>
    </source>
</evidence>
<dbReference type="InterPro" id="IPR011008">
    <property type="entry name" value="Dimeric_a/b-barrel"/>
</dbReference>
<dbReference type="AlphaFoldDB" id="A0A9W6NB02"/>
<reference evidence="1" key="2">
    <citation type="submission" date="2023-01" db="EMBL/GenBank/DDBJ databases">
        <authorList>
            <person name="Sun Q."/>
            <person name="Evtushenko L."/>
        </authorList>
    </citation>
    <scope>NUCLEOTIDE SEQUENCE</scope>
    <source>
        <strain evidence="1">VKM B-2789</strain>
    </source>
</reference>
<dbReference type="EMBL" id="BSFM01000012">
    <property type="protein sequence ID" value="GLK84178.1"/>
    <property type="molecule type" value="Genomic_DNA"/>
</dbReference>
<dbReference type="Pfam" id="PF05336">
    <property type="entry name" value="rhaM"/>
    <property type="match status" value="1"/>
</dbReference>
<organism evidence="1 2">
    <name type="scientific">Ancylobacter defluvii</name>
    <dbReference type="NCBI Taxonomy" id="1282440"/>
    <lineage>
        <taxon>Bacteria</taxon>
        <taxon>Pseudomonadati</taxon>
        <taxon>Pseudomonadota</taxon>
        <taxon>Alphaproteobacteria</taxon>
        <taxon>Hyphomicrobiales</taxon>
        <taxon>Xanthobacteraceae</taxon>
        <taxon>Ancylobacter</taxon>
    </lineage>
</organism>
<comment type="caution">
    <text evidence="1">The sequence shown here is derived from an EMBL/GenBank/DDBJ whole genome shotgun (WGS) entry which is preliminary data.</text>
</comment>
<name>A0A9W6NB02_9HYPH</name>
<dbReference type="PANTHER" id="PTHR34389">
    <property type="entry name" value="L-RHAMNOSE MUTAROTASE"/>
    <property type="match status" value="1"/>
</dbReference>
<protein>
    <recommendedName>
        <fullName evidence="3">L-rhamnose mutarotase</fullName>
    </recommendedName>
</protein>
<proteinExistence type="predicted"/>
<accession>A0A9W6NB02</accession>
<dbReference type="InterPro" id="IPR008000">
    <property type="entry name" value="Rham/fucose_mutarotase"/>
</dbReference>
<dbReference type="PANTHER" id="PTHR34389:SF2">
    <property type="entry name" value="L-RHAMNOSE MUTAROTASE"/>
    <property type="match status" value="1"/>
</dbReference>
<evidence type="ECO:0000313" key="1">
    <source>
        <dbReference type="EMBL" id="GLK84178.1"/>
    </source>
</evidence>
<dbReference type="Gene3D" id="3.30.70.100">
    <property type="match status" value="1"/>
</dbReference>
<evidence type="ECO:0000313" key="2">
    <source>
        <dbReference type="Proteomes" id="UP001143330"/>
    </source>
</evidence>
<dbReference type="GO" id="GO:0016857">
    <property type="term" value="F:racemase and epimerase activity, acting on carbohydrates and derivatives"/>
    <property type="evidence" value="ECO:0007669"/>
    <property type="project" value="InterPro"/>
</dbReference>
<dbReference type="SUPFAM" id="SSF54909">
    <property type="entry name" value="Dimeric alpha+beta barrel"/>
    <property type="match status" value="1"/>
</dbReference>
<dbReference type="Proteomes" id="UP001143330">
    <property type="component" value="Unassembled WGS sequence"/>
</dbReference>
<keyword evidence="2" id="KW-1185">Reference proteome</keyword>
<sequence>MQGEPMQRMGMMIGLEPDMVDTYKQLHAAVWPEVLELISRCNIRNYTIFLREPENILFGTWEYHGSDFAADMARMAADPKNQEWWQLTIPCQRPLATRKDGEWWAMAEEVFHLD</sequence>